<comment type="caution">
    <text evidence="2">The sequence shown here is derived from an EMBL/GenBank/DDBJ whole genome shotgun (WGS) entry which is preliminary data.</text>
</comment>
<proteinExistence type="predicted"/>
<reference evidence="2 3" key="1">
    <citation type="submission" date="2019-05" db="EMBL/GenBank/DDBJ databases">
        <title>Another draft genome of Portunus trituberculatus and its Hox gene families provides insights of decapod evolution.</title>
        <authorList>
            <person name="Jeong J.-H."/>
            <person name="Song I."/>
            <person name="Kim S."/>
            <person name="Choi T."/>
            <person name="Kim D."/>
            <person name="Ryu S."/>
            <person name="Kim W."/>
        </authorList>
    </citation>
    <scope>NUCLEOTIDE SEQUENCE [LARGE SCALE GENOMIC DNA]</scope>
    <source>
        <tissue evidence="2">Muscle</tissue>
    </source>
</reference>
<accession>A0A5B7GE17</accession>
<organism evidence="2 3">
    <name type="scientific">Portunus trituberculatus</name>
    <name type="common">Swimming crab</name>
    <name type="synonym">Neptunus trituberculatus</name>
    <dbReference type="NCBI Taxonomy" id="210409"/>
    <lineage>
        <taxon>Eukaryota</taxon>
        <taxon>Metazoa</taxon>
        <taxon>Ecdysozoa</taxon>
        <taxon>Arthropoda</taxon>
        <taxon>Crustacea</taxon>
        <taxon>Multicrustacea</taxon>
        <taxon>Malacostraca</taxon>
        <taxon>Eumalacostraca</taxon>
        <taxon>Eucarida</taxon>
        <taxon>Decapoda</taxon>
        <taxon>Pleocyemata</taxon>
        <taxon>Brachyura</taxon>
        <taxon>Eubrachyura</taxon>
        <taxon>Portunoidea</taxon>
        <taxon>Portunidae</taxon>
        <taxon>Portuninae</taxon>
        <taxon>Portunus</taxon>
    </lineage>
</organism>
<protein>
    <submittedName>
        <fullName evidence="2">Uncharacterized protein</fullName>
    </submittedName>
</protein>
<name>A0A5B7GE17_PORTR</name>
<dbReference type="AlphaFoldDB" id="A0A5B7GE17"/>
<dbReference type="Proteomes" id="UP000324222">
    <property type="component" value="Unassembled WGS sequence"/>
</dbReference>
<gene>
    <name evidence="2" type="ORF">E2C01_049498</name>
</gene>
<feature type="compositionally biased region" description="Basic and acidic residues" evidence="1">
    <location>
        <begin position="40"/>
        <end position="53"/>
    </location>
</feature>
<feature type="region of interest" description="Disordered" evidence="1">
    <location>
        <begin position="1"/>
        <end position="94"/>
    </location>
</feature>
<evidence type="ECO:0000313" key="2">
    <source>
        <dbReference type="EMBL" id="MPC55557.1"/>
    </source>
</evidence>
<evidence type="ECO:0000313" key="3">
    <source>
        <dbReference type="Proteomes" id="UP000324222"/>
    </source>
</evidence>
<sequence length="149" mass="16144">MDPISHFNESDTTTSPPLPAHSLPARLSPSTTRVTGYFEPETKDTASRRREGLSGEVSWSTLETPSSLPVPPSSAPVLPAAKGGSTPPRLPPANNSVIMSELRVNAEETHYFLTPPDLAYRRPSRHDLSLPSLLLLSLLHLPGLLCFII</sequence>
<keyword evidence="3" id="KW-1185">Reference proteome</keyword>
<evidence type="ECO:0000256" key="1">
    <source>
        <dbReference type="SAM" id="MobiDB-lite"/>
    </source>
</evidence>
<dbReference type="EMBL" id="VSRR010013277">
    <property type="protein sequence ID" value="MPC55557.1"/>
    <property type="molecule type" value="Genomic_DNA"/>
</dbReference>